<dbReference type="EMBL" id="CP001104">
    <property type="protein sequence ID" value="ACR71158.1"/>
    <property type="molecule type" value="Genomic_DNA"/>
</dbReference>
<dbReference type="InterPro" id="IPR058863">
    <property type="entry name" value="PelX-like_Ig"/>
</dbReference>
<dbReference type="SMART" id="SM00060">
    <property type="entry name" value="FN3"/>
    <property type="match status" value="2"/>
</dbReference>
<reference evidence="11 12" key="1">
    <citation type="journal article" date="2009" name="Proc. Natl. Acad. Sci. U.S.A.">
        <title>Characterizing a model human gut microbiota composed of members of its two dominant bacterial phyla.</title>
        <authorList>
            <person name="Mahowald M.A."/>
            <person name="Rey F.E."/>
            <person name="Seedorf H."/>
            <person name="Turnbaugh P.J."/>
            <person name="Fulton R.S."/>
            <person name="Wollam A."/>
            <person name="Shah N."/>
            <person name="Wang C."/>
            <person name="Magrini V."/>
            <person name="Wilson R.K."/>
            <person name="Cantarel B.L."/>
            <person name="Coutinho P.M."/>
            <person name="Henrissat B."/>
            <person name="Crock L.W."/>
            <person name="Russell A."/>
            <person name="Verberkmoes N.C."/>
            <person name="Hettich R.L."/>
            <person name="Gordon J.I."/>
        </authorList>
    </citation>
    <scope>NUCLEOTIDE SEQUENCE [LARGE SCALE GENOMIC DNA]</scope>
    <source>
        <strain evidence="12">ATCC 27750 / DSM 3376 / VPI C15-48 / C15-B4</strain>
    </source>
</reference>
<keyword evidence="12" id="KW-1185">Reference proteome</keyword>
<dbReference type="InterPro" id="IPR012334">
    <property type="entry name" value="Pectin_lyas_fold"/>
</dbReference>
<evidence type="ECO:0000256" key="3">
    <source>
        <dbReference type="ARBA" id="ARBA00022525"/>
    </source>
</evidence>
<gene>
    <name evidence="11" type="ordered locus">EUBELI_00122</name>
</gene>
<evidence type="ECO:0000256" key="1">
    <source>
        <dbReference type="ARBA" id="ARBA00001913"/>
    </source>
</evidence>
<proteinExistence type="inferred from homology"/>
<dbReference type="InterPro" id="IPR052052">
    <property type="entry name" value="Polysaccharide_Lyase_9"/>
</dbReference>
<keyword evidence="7 11" id="KW-0456">Lyase</keyword>
<evidence type="ECO:0000256" key="2">
    <source>
        <dbReference type="ARBA" id="ARBA00004613"/>
    </source>
</evidence>
<evidence type="ECO:0000256" key="6">
    <source>
        <dbReference type="ARBA" id="ARBA00022837"/>
    </source>
</evidence>
<evidence type="ECO:0000256" key="5">
    <source>
        <dbReference type="ARBA" id="ARBA00022729"/>
    </source>
</evidence>
<keyword evidence="9" id="KW-1133">Transmembrane helix</keyword>
<feature type="transmembrane region" description="Helical" evidence="9">
    <location>
        <begin position="1703"/>
        <end position="1723"/>
    </location>
</feature>
<dbReference type="eggNOG" id="COG4677">
    <property type="taxonomic scope" value="Bacteria"/>
</dbReference>
<dbReference type="PANTHER" id="PTHR40088">
    <property type="entry name" value="PECTATE LYASE (EUROFUNG)"/>
    <property type="match status" value="1"/>
</dbReference>
<dbReference type="GO" id="GO:0005576">
    <property type="term" value="C:extracellular region"/>
    <property type="evidence" value="ECO:0007669"/>
    <property type="project" value="UniProtKB-SubCell"/>
</dbReference>
<dbReference type="InterPro" id="IPR013783">
    <property type="entry name" value="Ig-like_fold"/>
</dbReference>
<dbReference type="SUPFAM" id="SSF51126">
    <property type="entry name" value="Pectin lyase-like"/>
    <property type="match status" value="1"/>
</dbReference>
<evidence type="ECO:0000313" key="11">
    <source>
        <dbReference type="EMBL" id="ACR71158.1"/>
    </source>
</evidence>
<protein>
    <submittedName>
        <fullName evidence="11">Polysaccharide Lyase Family 9 candidate pectate lyase with C-terminal cell surface anchor</fullName>
    </submittedName>
</protein>
<dbReference type="InterPro" id="IPR058953">
    <property type="entry name" value="PelX-like_N"/>
</dbReference>
<evidence type="ECO:0000259" key="10">
    <source>
        <dbReference type="PROSITE" id="PS50853"/>
    </source>
</evidence>
<dbReference type="Gene3D" id="2.160.20.10">
    <property type="entry name" value="Single-stranded right-handed beta-helix, Pectin lyase-like"/>
    <property type="match status" value="1"/>
</dbReference>
<dbReference type="CDD" id="cd00063">
    <property type="entry name" value="FN3"/>
    <property type="match status" value="1"/>
</dbReference>
<comment type="cofactor">
    <cofactor evidence="1">
        <name>Ca(2+)</name>
        <dbReference type="ChEBI" id="CHEBI:29108"/>
    </cofactor>
</comment>
<dbReference type="InterPro" id="IPR006626">
    <property type="entry name" value="PbH1"/>
</dbReference>
<dbReference type="RefSeq" id="WP_012738396.1">
    <property type="nucleotide sequence ID" value="NC_012778.1"/>
</dbReference>
<accession>C4Z1W8</accession>
<dbReference type="GO" id="GO:0046872">
    <property type="term" value="F:metal ion binding"/>
    <property type="evidence" value="ECO:0007669"/>
    <property type="project" value="UniProtKB-KW"/>
</dbReference>
<dbReference type="Gene3D" id="2.60.40.10">
    <property type="entry name" value="Immunoglobulins"/>
    <property type="match status" value="1"/>
</dbReference>
<dbReference type="KEGG" id="eel:EUBELI_00122"/>
<dbReference type="STRING" id="515620.EUBELI_00122"/>
<dbReference type="Proteomes" id="UP000001476">
    <property type="component" value="Chromosome"/>
</dbReference>
<keyword evidence="9" id="KW-0812">Transmembrane</keyword>
<dbReference type="eggNOG" id="COG5263">
    <property type="taxonomic scope" value="Bacteria"/>
</dbReference>
<dbReference type="SMART" id="SM00710">
    <property type="entry name" value="PbH1"/>
    <property type="match status" value="7"/>
</dbReference>
<dbReference type="PROSITE" id="PS50853">
    <property type="entry name" value="FN3"/>
    <property type="match status" value="1"/>
</dbReference>
<dbReference type="GeneID" id="41354918"/>
<dbReference type="Pfam" id="PF25849">
    <property type="entry name" value="PelX_N"/>
    <property type="match status" value="2"/>
</dbReference>
<dbReference type="SUPFAM" id="SSF49265">
    <property type="entry name" value="Fibronectin type III"/>
    <property type="match status" value="1"/>
</dbReference>
<evidence type="ECO:0000256" key="9">
    <source>
        <dbReference type="SAM" id="Phobius"/>
    </source>
</evidence>
<organism evidence="11 12">
    <name type="scientific">Lachnospira eligens (strain ATCC 27750 / DSM 3376 / VPI C15-48 / C15-B4)</name>
    <name type="common">Eubacterium eligens</name>
    <dbReference type="NCBI Taxonomy" id="515620"/>
    <lineage>
        <taxon>Bacteria</taxon>
        <taxon>Bacillati</taxon>
        <taxon>Bacillota</taxon>
        <taxon>Clostridia</taxon>
        <taxon>Lachnospirales</taxon>
        <taxon>Lachnospiraceae</taxon>
        <taxon>Lachnospira</taxon>
    </lineage>
</organism>
<keyword evidence="5" id="KW-0732">Signal</keyword>
<feature type="domain" description="Fibronectin type-III" evidence="10">
    <location>
        <begin position="717"/>
        <end position="808"/>
    </location>
</feature>
<name>C4Z1W8_LACE2</name>
<keyword evidence="3" id="KW-0964">Secreted</keyword>
<dbReference type="InterPro" id="IPR036116">
    <property type="entry name" value="FN3_sf"/>
</dbReference>
<dbReference type="Pfam" id="PF25850">
    <property type="entry name" value="PelX_Ig"/>
    <property type="match status" value="1"/>
</dbReference>
<dbReference type="PANTHER" id="PTHR40088:SF1">
    <property type="entry name" value="PECTATE LYASE PEL9"/>
    <property type="match status" value="1"/>
</dbReference>
<dbReference type="HOGENOM" id="CLU_239964_0_0_9"/>
<keyword evidence="4" id="KW-0479">Metal-binding</keyword>
<evidence type="ECO:0000313" key="12">
    <source>
        <dbReference type="Proteomes" id="UP000001476"/>
    </source>
</evidence>
<comment type="subcellular location">
    <subcellularLocation>
        <location evidence="2">Secreted</location>
    </subcellularLocation>
</comment>
<dbReference type="GO" id="GO:0016837">
    <property type="term" value="F:carbon-oxygen lyase activity, acting on polysaccharides"/>
    <property type="evidence" value="ECO:0007669"/>
    <property type="project" value="TreeGrafter"/>
</dbReference>
<evidence type="ECO:0000256" key="4">
    <source>
        <dbReference type="ARBA" id="ARBA00022723"/>
    </source>
</evidence>
<dbReference type="CAZy" id="PL9">
    <property type="family name" value="Polysaccharide Lyase Family 9"/>
</dbReference>
<dbReference type="InterPro" id="IPR003961">
    <property type="entry name" value="FN3_dom"/>
</dbReference>
<keyword evidence="6" id="KW-0106">Calcium</keyword>
<keyword evidence="9" id="KW-0472">Membrane</keyword>
<comment type="similarity">
    <text evidence="8">Belongs to the polysaccharide lyase 9 family.</text>
</comment>
<dbReference type="InterPro" id="IPR011050">
    <property type="entry name" value="Pectin_lyase_fold/virulence"/>
</dbReference>
<evidence type="ECO:0000256" key="7">
    <source>
        <dbReference type="ARBA" id="ARBA00023239"/>
    </source>
</evidence>
<evidence type="ECO:0000256" key="8">
    <source>
        <dbReference type="ARBA" id="ARBA00038263"/>
    </source>
</evidence>
<sequence>MKKNRKRIVAAFMTVLMALTLVPTWLLGGVFATTAKADDAVYTATSGTIGDYFKLQNKVVDDAGNSAKVYLLDGKEVKSKGRIKLGTVESSKDTGSITFTVAEGKKAKVEVWAISANSTTDSEIGIFTSSGDVKAKAISYATKNKKLGDIEYGKAKNGIELTVSADELTAGDYYIATVKGAAQPSNVYYVRVTETSAGPVVGDKPSVKADSVKAVYNSETGKIDVTWEAAVEGSGSSVFNIYVNDSKNPVKSVPCTEYSYSYEPTASGEYTFTVKGALGTDEEETGATGKTTCTLPLSAPTVKATRVPTDGTKINVEASGSEAEKYEFSVYDSDKKLVKTVEAEAKDGKAATTVEGLKEGYKYYVSATAVRGEEKKESDGEKMASVMPYAEKDTSQAIPGMTVINTNDADNSKTVSLTIVRENGTIKAGQTSGKSSKIEKTGIKYGSLIAAPATTKDFTFSATIKVTGAERGTSTSKQQGVYLGAFADTKQATKDIISAELGTDGKAYSAYIGIKKDGEFDRDGGVDAKLDTEYKVTITRTGSVYTYSVKNKNDDVVMQESVTATADALKEGGAAIPAIALVGATATITNIKLTVDGKAEVDAANFTGSFNPFVDNWAIVDAPVLSDVTTEENKKDGKITIKVDEEISPVGAAEVSVDMIDAEGKVVDTKVASSTGASVTFEPKASGDYSFKAYATRPTETTKKESESITVKGFVLPIKAPVVNARTATDSKVEVYWDAVPEANTYKVEYKKNGDESFAVLTEGTTALSAMTPSLTAGETYIFKVTATRTSDGQSKTSNDVIFTVADHEQFVWKFSAFGQGVTINEDKLNDKKKSNNGYSGSVNTGDGSVNVWSVGSKGKLVPASTDGVAFYYATIPANKNFTLTATANVNSWTYTNGQEGFGLMAADAVGTNGDSSVFWNNSYMASATKVEYYSSVDEETGVASVSKTSGDKISMKLGIGSQEKIGVTNDNIDKLKDNDTDTVTNEFKTSMSTLDTSKLGSEAGTYNLIGNYTNTDSTFVGTTVENPITTIKLTIQKNNTGYFVSYTDANGNTTTKKYYDTEALSKLDADNVYVGMFASRTCDVTYTDISLTTIDPADDAPAEERPVEYKDVVLSVSSASTSSSENYKLKGMSNVDGHVVVTKGEEVVGEGDVKASEAFAFDTKLKVGDNKFVVTLTPDENFKFGDYELPTSYDPVEVSKTVTYAYFTGDLIYVSAEATAAVDEAKANETYSSKAQINSGKGTKGNPIDIYNAVAYAKAGQKILLLAGDYKVANNLLIPFGIDGTSEKPIYMMPEQAGTRVVLDFAGTTGEGITLCGNYWYIQNIDVTNSANGKDGIHVAGSYNVLDSVNTYNNGNTGIQISRFSNVQAKSDWPAYNTIKNCTSHNNADAGYEDADGFAAKLTIGKGNVFVGCIAHNNADDGWDLFAKVETGNIPAVVIMNCVAYANGYLEDGTDAGNGNGFKMGGSSLAGGHVLLNSVAFENKAKGIDSNSCPDNVVVSSTSYNNNNYNIALYTNDAKNTDYTAYGALSYRNKYQSVSDSFKAKGTQDAAKLYQATDYYWKAASGDANEASTALTDSSFVSVNTNSVNVDTATALTETATLLADTASAIKYTAEPVTRNADGTINMNGIMMLTAETRAALGAGVGADALDKAPQLTAESKQILINALGEEEFNRIASLSFASPVLSREGNEGTLTKDSSNMALMMILLMASVAAAAGVVVFEKKRRMAR</sequence>